<feature type="domain" description="Rhodanese" evidence="11">
    <location>
        <begin position="33"/>
        <end position="147"/>
    </location>
</feature>
<dbReference type="GO" id="GO:0033550">
    <property type="term" value="F:MAP kinase tyrosine phosphatase activity"/>
    <property type="evidence" value="ECO:0007669"/>
    <property type="project" value="TreeGrafter"/>
</dbReference>
<dbReference type="EMBL" id="CAXIEN010000093">
    <property type="protein sequence ID" value="CAL1276374.1"/>
    <property type="molecule type" value="Genomic_DNA"/>
</dbReference>
<dbReference type="EC" id="3.1.3.16" evidence="7"/>
<dbReference type="AlphaFoldDB" id="A0AAV1ZYU8"/>
<gene>
    <name evidence="12" type="ORF">LARSCL_LOCUS8608</name>
</gene>
<dbReference type="InterPro" id="IPR036873">
    <property type="entry name" value="Rhodanese-like_dom_sf"/>
</dbReference>
<dbReference type="GO" id="GO:0017017">
    <property type="term" value="F:MAP kinase tyrosine/serine/threonine phosphatase activity"/>
    <property type="evidence" value="ECO:0007669"/>
    <property type="project" value="InterPro"/>
</dbReference>
<reference evidence="12 13" key="1">
    <citation type="submission" date="2024-04" db="EMBL/GenBank/DDBJ databases">
        <authorList>
            <person name="Rising A."/>
            <person name="Reimegard J."/>
            <person name="Sonavane S."/>
            <person name="Akerstrom W."/>
            <person name="Nylinder S."/>
            <person name="Hedman E."/>
            <person name="Kallberg Y."/>
        </authorList>
    </citation>
    <scope>NUCLEOTIDE SEQUENCE [LARGE SCALE GENOMIC DNA]</scope>
</reference>
<comment type="caution">
    <text evidence="12">The sequence shown here is derived from an EMBL/GenBank/DDBJ whole genome shotgun (WGS) entry which is preliminary data.</text>
</comment>
<dbReference type="Pfam" id="PF00782">
    <property type="entry name" value="DSPc"/>
    <property type="match status" value="1"/>
</dbReference>
<comment type="subcellular location">
    <subcellularLocation>
        <location evidence="1">Cytoplasm</location>
    </subcellularLocation>
</comment>
<dbReference type="SUPFAM" id="SSF52799">
    <property type="entry name" value="(Phosphotyrosine protein) phosphatases II"/>
    <property type="match status" value="1"/>
</dbReference>
<comment type="catalytic activity">
    <reaction evidence="6 7">
        <text>O-phospho-L-tyrosyl-[protein] + H2O = L-tyrosyl-[protein] + phosphate</text>
        <dbReference type="Rhea" id="RHEA:10684"/>
        <dbReference type="Rhea" id="RHEA-COMP:10136"/>
        <dbReference type="Rhea" id="RHEA-COMP:20101"/>
        <dbReference type="ChEBI" id="CHEBI:15377"/>
        <dbReference type="ChEBI" id="CHEBI:43474"/>
        <dbReference type="ChEBI" id="CHEBI:46858"/>
        <dbReference type="ChEBI" id="CHEBI:61978"/>
        <dbReference type="EC" id="3.1.3.48"/>
    </reaction>
</comment>
<evidence type="ECO:0000259" key="10">
    <source>
        <dbReference type="PROSITE" id="PS50056"/>
    </source>
</evidence>
<dbReference type="InterPro" id="IPR001763">
    <property type="entry name" value="Rhodanese-like_dom"/>
</dbReference>
<evidence type="ECO:0000256" key="8">
    <source>
        <dbReference type="PIRSR" id="PIRSR000939-1"/>
    </source>
</evidence>
<dbReference type="CDD" id="cd01446">
    <property type="entry name" value="DSP_MapKP"/>
    <property type="match status" value="1"/>
</dbReference>
<feature type="domain" description="Tyrosine specific protein phosphatases" evidence="10">
    <location>
        <begin position="257"/>
        <end position="318"/>
    </location>
</feature>
<dbReference type="CDD" id="cd14566">
    <property type="entry name" value="DSP_MKP_classII"/>
    <property type="match status" value="1"/>
</dbReference>
<evidence type="ECO:0000256" key="2">
    <source>
        <dbReference type="ARBA" id="ARBA00008601"/>
    </source>
</evidence>
<dbReference type="InterPro" id="IPR020422">
    <property type="entry name" value="TYR_PHOSPHATASE_DUAL_dom"/>
</dbReference>
<dbReference type="SUPFAM" id="SSF52821">
    <property type="entry name" value="Rhodanese/Cell cycle control phosphatase"/>
    <property type="match status" value="1"/>
</dbReference>
<dbReference type="PANTHER" id="PTHR10159">
    <property type="entry name" value="DUAL SPECIFICITY PROTEIN PHOSPHATASE"/>
    <property type="match status" value="1"/>
</dbReference>
<dbReference type="Pfam" id="PF00581">
    <property type="entry name" value="Rhodanese"/>
    <property type="match status" value="1"/>
</dbReference>
<dbReference type="Proteomes" id="UP001497382">
    <property type="component" value="Unassembled WGS sequence"/>
</dbReference>
<keyword evidence="4 7" id="KW-0378">Hydrolase</keyword>
<dbReference type="GO" id="GO:0005829">
    <property type="term" value="C:cytosol"/>
    <property type="evidence" value="ECO:0007669"/>
    <property type="project" value="TreeGrafter"/>
</dbReference>
<dbReference type="GO" id="GO:0008330">
    <property type="term" value="F:protein tyrosine/threonine phosphatase activity"/>
    <property type="evidence" value="ECO:0007669"/>
    <property type="project" value="TreeGrafter"/>
</dbReference>
<dbReference type="Gene3D" id="3.40.250.10">
    <property type="entry name" value="Rhodanese-like domain"/>
    <property type="match status" value="1"/>
</dbReference>
<dbReference type="Gene3D" id="3.90.190.10">
    <property type="entry name" value="Protein tyrosine phosphatase superfamily"/>
    <property type="match status" value="1"/>
</dbReference>
<comment type="similarity">
    <text evidence="2 7">Belongs to the protein-tyrosine phosphatase family. Non-receptor class dual specificity subfamily.</text>
</comment>
<evidence type="ECO:0000256" key="5">
    <source>
        <dbReference type="ARBA" id="ARBA00022912"/>
    </source>
</evidence>
<feature type="domain" description="Tyrosine-protein phosphatase" evidence="9">
    <location>
        <begin position="193"/>
        <end position="337"/>
    </location>
</feature>
<evidence type="ECO:0000313" key="13">
    <source>
        <dbReference type="Proteomes" id="UP001497382"/>
    </source>
</evidence>
<dbReference type="PROSITE" id="PS50056">
    <property type="entry name" value="TYR_PHOSPHATASE_2"/>
    <property type="match status" value="1"/>
</dbReference>
<dbReference type="FunFam" id="3.40.250.10:FF:000054">
    <property type="entry name" value="Dual specificity phosphatase 9"/>
    <property type="match status" value="1"/>
</dbReference>
<protein>
    <recommendedName>
        <fullName evidence="7">Dual specificity protein phosphatase</fullName>
        <ecNumber evidence="7">3.1.3.16</ecNumber>
        <ecNumber evidence="7">3.1.3.48</ecNumber>
    </recommendedName>
</protein>
<dbReference type="InterPro" id="IPR029021">
    <property type="entry name" value="Prot-tyrosine_phosphatase-like"/>
</dbReference>
<evidence type="ECO:0000256" key="3">
    <source>
        <dbReference type="ARBA" id="ARBA00022490"/>
    </source>
</evidence>
<evidence type="ECO:0000256" key="4">
    <source>
        <dbReference type="ARBA" id="ARBA00022801"/>
    </source>
</evidence>
<dbReference type="PROSITE" id="PS50206">
    <property type="entry name" value="RHODANESE_3"/>
    <property type="match status" value="1"/>
</dbReference>
<evidence type="ECO:0000313" key="12">
    <source>
        <dbReference type="EMBL" id="CAL1276374.1"/>
    </source>
</evidence>
<sequence>MSSEIPLKSEMNPEMYITPQRLNEAIRSSDIPCLILDCRSAADYHENHIRGAMNVTIPASVIMLRRLANGKMNIPSIIRGAENRERFICHWKTHWIVLYDKNTEMMKSNGPCVLSTLFRRLQQDGCQVVCLQGGIVAFKNQFPEWLESDSAEAREADLSLDNLRITPLCESDSEAEHCDSGLEGEPSPNDPPFPVEILPYLFLGNAENSADLEALQRHKIRYVLNVTPNLPNAFEDKGLGIKYMKIPIQDHWSQNLATFFPEAIAFIDEARQKKECILVHCLAGISRSVTITLAYLMQKLSMPLNDAYDFVRQRKANISPNFNFMGQLMDFERQLNLGPCHCTCQASPCHCQTLHFISPTHTTPDSGIDVDHWT</sequence>
<feature type="active site" description="Phosphocysteine intermediate" evidence="8">
    <location>
        <position position="281"/>
    </location>
</feature>
<keyword evidence="5 7" id="KW-0904">Protein phosphatase</keyword>
<evidence type="ECO:0000256" key="6">
    <source>
        <dbReference type="ARBA" id="ARBA00051722"/>
    </source>
</evidence>
<name>A0AAV1ZYU8_9ARAC</name>
<dbReference type="GO" id="GO:0004722">
    <property type="term" value="F:protein serine/threonine phosphatase activity"/>
    <property type="evidence" value="ECO:0007669"/>
    <property type="project" value="UniProtKB-EC"/>
</dbReference>
<evidence type="ECO:0000259" key="9">
    <source>
        <dbReference type="PROSITE" id="PS50054"/>
    </source>
</evidence>
<comment type="catalytic activity">
    <reaction evidence="7">
        <text>O-phospho-L-threonyl-[protein] + H2O = L-threonyl-[protein] + phosphate</text>
        <dbReference type="Rhea" id="RHEA:47004"/>
        <dbReference type="Rhea" id="RHEA-COMP:11060"/>
        <dbReference type="Rhea" id="RHEA-COMP:11605"/>
        <dbReference type="ChEBI" id="CHEBI:15377"/>
        <dbReference type="ChEBI" id="CHEBI:30013"/>
        <dbReference type="ChEBI" id="CHEBI:43474"/>
        <dbReference type="ChEBI" id="CHEBI:61977"/>
        <dbReference type="EC" id="3.1.3.16"/>
    </reaction>
</comment>
<dbReference type="PROSITE" id="PS50054">
    <property type="entry name" value="TYR_PHOSPHATASE_DUAL"/>
    <property type="match status" value="1"/>
</dbReference>
<keyword evidence="3" id="KW-0963">Cytoplasm</keyword>
<dbReference type="InterPro" id="IPR000340">
    <property type="entry name" value="Dual-sp_phosphatase_cat-dom"/>
</dbReference>
<dbReference type="SMART" id="SM00195">
    <property type="entry name" value="DSPc"/>
    <property type="match status" value="1"/>
</dbReference>
<organism evidence="12 13">
    <name type="scientific">Larinioides sclopetarius</name>
    <dbReference type="NCBI Taxonomy" id="280406"/>
    <lineage>
        <taxon>Eukaryota</taxon>
        <taxon>Metazoa</taxon>
        <taxon>Ecdysozoa</taxon>
        <taxon>Arthropoda</taxon>
        <taxon>Chelicerata</taxon>
        <taxon>Arachnida</taxon>
        <taxon>Araneae</taxon>
        <taxon>Araneomorphae</taxon>
        <taxon>Entelegynae</taxon>
        <taxon>Araneoidea</taxon>
        <taxon>Araneidae</taxon>
        <taxon>Larinioides</taxon>
    </lineage>
</organism>
<evidence type="ECO:0000259" key="11">
    <source>
        <dbReference type="PROSITE" id="PS50206"/>
    </source>
</evidence>
<dbReference type="PRINTS" id="PR01764">
    <property type="entry name" value="MAPKPHPHTASE"/>
</dbReference>
<dbReference type="InterPro" id="IPR008343">
    <property type="entry name" value="MKP"/>
</dbReference>
<dbReference type="FunFam" id="3.90.190.10:FF:000011">
    <property type="entry name" value="Dual specificity phosphatase 6"/>
    <property type="match status" value="1"/>
</dbReference>
<proteinExistence type="inferred from homology"/>
<keyword evidence="13" id="KW-1185">Reference proteome</keyword>
<dbReference type="EC" id="3.1.3.48" evidence="7"/>
<dbReference type="GO" id="GO:0043409">
    <property type="term" value="P:negative regulation of MAPK cascade"/>
    <property type="evidence" value="ECO:0007669"/>
    <property type="project" value="TreeGrafter"/>
</dbReference>
<dbReference type="PANTHER" id="PTHR10159:SF519">
    <property type="entry name" value="DUAL SPECIFICITY PROTEIN PHOSPHATASE MPK3"/>
    <property type="match status" value="1"/>
</dbReference>
<accession>A0AAV1ZYU8</accession>
<dbReference type="InterPro" id="IPR000387">
    <property type="entry name" value="Tyr_Pase_dom"/>
</dbReference>
<evidence type="ECO:0000256" key="7">
    <source>
        <dbReference type="PIRNR" id="PIRNR000939"/>
    </source>
</evidence>
<dbReference type="PIRSF" id="PIRSF000939">
    <property type="entry name" value="MAPK_Ptase"/>
    <property type="match status" value="1"/>
</dbReference>
<evidence type="ECO:0000256" key="1">
    <source>
        <dbReference type="ARBA" id="ARBA00004496"/>
    </source>
</evidence>